<accession>A0AAV9HVM9</accession>
<dbReference type="AlphaFoldDB" id="A0AAV9HVM9"/>
<organism evidence="7 8">
    <name type="scientific">Cladorrhinum samala</name>
    <dbReference type="NCBI Taxonomy" id="585594"/>
    <lineage>
        <taxon>Eukaryota</taxon>
        <taxon>Fungi</taxon>
        <taxon>Dikarya</taxon>
        <taxon>Ascomycota</taxon>
        <taxon>Pezizomycotina</taxon>
        <taxon>Sordariomycetes</taxon>
        <taxon>Sordariomycetidae</taxon>
        <taxon>Sordariales</taxon>
        <taxon>Podosporaceae</taxon>
        <taxon>Cladorrhinum</taxon>
    </lineage>
</organism>
<keyword evidence="2 6" id="KW-0812">Transmembrane</keyword>
<feature type="coiled-coil region" evidence="5">
    <location>
        <begin position="267"/>
        <end position="294"/>
    </location>
</feature>
<evidence type="ECO:0000256" key="3">
    <source>
        <dbReference type="ARBA" id="ARBA00022989"/>
    </source>
</evidence>
<reference evidence="7" key="1">
    <citation type="journal article" date="2023" name="Mol. Phylogenet. Evol.">
        <title>Genome-scale phylogeny and comparative genomics of the fungal order Sordariales.</title>
        <authorList>
            <person name="Hensen N."/>
            <person name="Bonometti L."/>
            <person name="Westerberg I."/>
            <person name="Brannstrom I.O."/>
            <person name="Guillou S."/>
            <person name="Cros-Aarteil S."/>
            <person name="Calhoun S."/>
            <person name="Haridas S."/>
            <person name="Kuo A."/>
            <person name="Mondo S."/>
            <person name="Pangilinan J."/>
            <person name="Riley R."/>
            <person name="LaButti K."/>
            <person name="Andreopoulos B."/>
            <person name="Lipzen A."/>
            <person name="Chen C."/>
            <person name="Yan M."/>
            <person name="Daum C."/>
            <person name="Ng V."/>
            <person name="Clum A."/>
            <person name="Steindorff A."/>
            <person name="Ohm R.A."/>
            <person name="Martin F."/>
            <person name="Silar P."/>
            <person name="Natvig D.O."/>
            <person name="Lalanne C."/>
            <person name="Gautier V."/>
            <person name="Ament-Velasquez S.L."/>
            <person name="Kruys A."/>
            <person name="Hutchinson M.I."/>
            <person name="Powell A.J."/>
            <person name="Barry K."/>
            <person name="Miller A.N."/>
            <person name="Grigoriev I.V."/>
            <person name="Debuchy R."/>
            <person name="Gladieux P."/>
            <person name="Hiltunen Thoren M."/>
            <person name="Johannesson H."/>
        </authorList>
    </citation>
    <scope>NUCLEOTIDE SEQUENCE</scope>
    <source>
        <strain evidence="7">PSN324</strain>
    </source>
</reference>
<protein>
    <submittedName>
        <fullName evidence="7">Uncharacterized protein</fullName>
    </submittedName>
</protein>
<feature type="transmembrane region" description="Helical" evidence="6">
    <location>
        <begin position="404"/>
        <end position="428"/>
    </location>
</feature>
<evidence type="ECO:0000313" key="8">
    <source>
        <dbReference type="Proteomes" id="UP001321749"/>
    </source>
</evidence>
<proteinExistence type="predicted"/>
<comment type="subcellular location">
    <subcellularLocation>
        <location evidence="1">Membrane</location>
        <topology evidence="1">Multi-pass membrane protein</topology>
    </subcellularLocation>
</comment>
<evidence type="ECO:0000256" key="1">
    <source>
        <dbReference type="ARBA" id="ARBA00004141"/>
    </source>
</evidence>
<evidence type="ECO:0000256" key="2">
    <source>
        <dbReference type="ARBA" id="ARBA00022692"/>
    </source>
</evidence>
<gene>
    <name evidence="7" type="ORF">QBC42DRAFT_337177</name>
</gene>
<dbReference type="EMBL" id="MU864952">
    <property type="protein sequence ID" value="KAK4464070.1"/>
    <property type="molecule type" value="Genomic_DNA"/>
</dbReference>
<keyword evidence="5" id="KW-0175">Coiled coil</keyword>
<evidence type="ECO:0000256" key="5">
    <source>
        <dbReference type="SAM" id="Coils"/>
    </source>
</evidence>
<reference evidence="7" key="2">
    <citation type="submission" date="2023-06" db="EMBL/GenBank/DDBJ databases">
        <authorList>
            <consortium name="Lawrence Berkeley National Laboratory"/>
            <person name="Mondo S.J."/>
            <person name="Hensen N."/>
            <person name="Bonometti L."/>
            <person name="Westerberg I."/>
            <person name="Brannstrom I.O."/>
            <person name="Guillou S."/>
            <person name="Cros-Aarteil S."/>
            <person name="Calhoun S."/>
            <person name="Haridas S."/>
            <person name="Kuo A."/>
            <person name="Pangilinan J."/>
            <person name="Riley R."/>
            <person name="Labutti K."/>
            <person name="Andreopoulos B."/>
            <person name="Lipzen A."/>
            <person name="Chen C."/>
            <person name="Yanf M."/>
            <person name="Daum C."/>
            <person name="Ng V."/>
            <person name="Clum A."/>
            <person name="Steindorff A."/>
            <person name="Ohm R."/>
            <person name="Martin F."/>
            <person name="Silar P."/>
            <person name="Natvig D."/>
            <person name="Lalanne C."/>
            <person name="Gautier V."/>
            <person name="Ament-Velasquez S.L."/>
            <person name="Kruys A."/>
            <person name="Hutchinson M.I."/>
            <person name="Powell A.J."/>
            <person name="Barry K."/>
            <person name="Miller A.N."/>
            <person name="Grigoriev I.V."/>
            <person name="Debuchy R."/>
            <person name="Gladieux P."/>
            <person name="Thoren M.H."/>
            <person name="Johannesson H."/>
        </authorList>
    </citation>
    <scope>NUCLEOTIDE SEQUENCE</scope>
    <source>
        <strain evidence="7">PSN324</strain>
    </source>
</reference>
<dbReference type="SUPFAM" id="SSF144083">
    <property type="entry name" value="Magnesium transport protein CorA, transmembrane region"/>
    <property type="match status" value="1"/>
</dbReference>
<dbReference type="GO" id="GO:0016020">
    <property type="term" value="C:membrane"/>
    <property type="evidence" value="ECO:0007669"/>
    <property type="project" value="UniProtKB-SubCell"/>
</dbReference>
<comment type="caution">
    <text evidence="7">The sequence shown here is derived from an EMBL/GenBank/DDBJ whole genome shotgun (WGS) entry which is preliminary data.</text>
</comment>
<feature type="transmembrane region" description="Helical" evidence="6">
    <location>
        <begin position="347"/>
        <end position="372"/>
    </location>
</feature>
<dbReference type="InterPro" id="IPR045863">
    <property type="entry name" value="CorA_TM1_TM2"/>
</dbReference>
<feature type="transmembrane region" description="Helical" evidence="6">
    <location>
        <begin position="440"/>
        <end position="462"/>
    </location>
</feature>
<dbReference type="Gene3D" id="1.20.58.340">
    <property type="entry name" value="Magnesium transport protein CorA, transmembrane region"/>
    <property type="match status" value="1"/>
</dbReference>
<dbReference type="Proteomes" id="UP001321749">
    <property type="component" value="Unassembled WGS sequence"/>
</dbReference>
<keyword evidence="8" id="KW-1185">Reference proteome</keyword>
<evidence type="ECO:0000256" key="6">
    <source>
        <dbReference type="SAM" id="Phobius"/>
    </source>
</evidence>
<name>A0AAV9HVM9_9PEZI</name>
<keyword evidence="4 6" id="KW-0472">Membrane</keyword>
<evidence type="ECO:0000313" key="7">
    <source>
        <dbReference type="EMBL" id="KAK4464070.1"/>
    </source>
</evidence>
<sequence>MDWPLVNPEFDPDDLKQVLRYVPRKSYGISWYDGEEQMSTCELNKDRDICQFLNEIEEQKSNSGLAVMYGLRHLSLNGTRHGFANAIISLAARDAQGPNHNPAILQYVPFTLEAMSQIAAEMPLHGDTVRIINRSDMAFYEDIDLTESPHKATFYCCRTSGTWTGDLAISAVFYPETGFTGAVVFGCSNSVVNEIAGRIENSEDAWTHPMLIMGILAEIERERHLKLVQDLLFNLLQRVRSLSYAGTVSTTSMLTKEDYSIDLWIRVNQLRIQLRTWKKQLSKMQDHILELEKMLKEDPRYRKDEGRSWRHRAVETGRRAHKRLAEILSEYEEKVQECSMVIEGMTLSAQLVCLFYVEILTQWVLAFTYNLLPQSWNQIGYQDTQANLRIAGATRQDSNQMRTIAFLTMIFLPGTFLASIFSMTFFNWSASDGETVVSPYIGIYFGAVFVITLLVVGLWVAYTRPFGGALSKIPKQSQNAGFLANLFCVIWS</sequence>
<keyword evidence="3 6" id="KW-1133">Transmembrane helix</keyword>
<evidence type="ECO:0000256" key="4">
    <source>
        <dbReference type="ARBA" id="ARBA00023136"/>
    </source>
</evidence>